<keyword evidence="4 8" id="KW-0175">Coiled coil</keyword>
<evidence type="ECO:0000256" key="3">
    <source>
        <dbReference type="ARBA" id="ARBA00016093"/>
    </source>
</evidence>
<evidence type="ECO:0000256" key="7">
    <source>
        <dbReference type="ARBA" id="ARBA00023254"/>
    </source>
</evidence>
<organism evidence="11 12">
    <name type="scientific">Dryococelus australis</name>
    <dbReference type="NCBI Taxonomy" id="614101"/>
    <lineage>
        <taxon>Eukaryota</taxon>
        <taxon>Metazoa</taxon>
        <taxon>Ecdysozoa</taxon>
        <taxon>Arthropoda</taxon>
        <taxon>Hexapoda</taxon>
        <taxon>Insecta</taxon>
        <taxon>Pterygota</taxon>
        <taxon>Neoptera</taxon>
        <taxon>Polyneoptera</taxon>
        <taxon>Phasmatodea</taxon>
        <taxon>Verophasmatodea</taxon>
        <taxon>Anareolatae</taxon>
        <taxon>Phasmatidae</taxon>
        <taxon>Eurycanthinae</taxon>
        <taxon>Dryococelus</taxon>
    </lineage>
</organism>
<evidence type="ECO:0000256" key="8">
    <source>
        <dbReference type="SAM" id="Coils"/>
    </source>
</evidence>
<accession>A0ABQ9G1Y3</accession>
<evidence type="ECO:0000256" key="4">
    <source>
        <dbReference type="ARBA" id="ARBA00023054"/>
    </source>
</evidence>
<gene>
    <name evidence="11" type="ORF">PR048_032339</name>
</gene>
<keyword evidence="12" id="KW-1185">Reference proteome</keyword>
<dbReference type="InterPro" id="IPR010776">
    <property type="entry name" value="Hop2_WH_dom"/>
</dbReference>
<evidence type="ECO:0000313" key="12">
    <source>
        <dbReference type="Proteomes" id="UP001159363"/>
    </source>
</evidence>
<keyword evidence="6" id="KW-0539">Nucleus</keyword>
<evidence type="ECO:0000256" key="1">
    <source>
        <dbReference type="ARBA" id="ARBA00004123"/>
    </source>
</evidence>
<keyword evidence="5" id="KW-0233">DNA recombination</keyword>
<comment type="caution">
    <text evidence="11">The sequence shown here is derived from an EMBL/GenBank/DDBJ whole genome shotgun (WGS) entry which is preliminary data.</text>
</comment>
<reference evidence="11 12" key="1">
    <citation type="submission" date="2023-02" db="EMBL/GenBank/DDBJ databases">
        <title>LHISI_Scaffold_Assembly.</title>
        <authorList>
            <person name="Stuart O.P."/>
            <person name="Cleave R."/>
            <person name="Magrath M.J.L."/>
            <person name="Mikheyev A.S."/>
        </authorList>
    </citation>
    <scope>NUCLEOTIDE SEQUENCE [LARGE SCALE GENOMIC DNA]</scope>
    <source>
        <strain evidence="11">Daus_M_001</strain>
        <tissue evidence="11">Leg muscle</tissue>
    </source>
</reference>
<dbReference type="PANTHER" id="PTHR15938:SF0">
    <property type="entry name" value="HOMOLOGOUS-PAIRING PROTEIN 2 HOMOLOG"/>
    <property type="match status" value="1"/>
</dbReference>
<dbReference type="Gene3D" id="1.10.10.10">
    <property type="entry name" value="Winged helix-like DNA-binding domain superfamily/Winged helix DNA-binding domain"/>
    <property type="match status" value="1"/>
</dbReference>
<dbReference type="PANTHER" id="PTHR15938">
    <property type="entry name" value="TBP-1 INTERACTING PROTEIN"/>
    <property type="match status" value="1"/>
</dbReference>
<evidence type="ECO:0000256" key="2">
    <source>
        <dbReference type="ARBA" id="ARBA00007922"/>
    </source>
</evidence>
<evidence type="ECO:0000259" key="9">
    <source>
        <dbReference type="Pfam" id="PF07106"/>
    </source>
</evidence>
<feature type="domain" description="Leucine zipper with capping helix" evidence="10">
    <location>
        <begin position="147"/>
        <end position="200"/>
    </location>
</feature>
<dbReference type="Pfam" id="PF07106">
    <property type="entry name" value="WHD_TBPIP"/>
    <property type="match status" value="1"/>
</dbReference>
<keyword evidence="7" id="KW-0469">Meiosis</keyword>
<comment type="subcellular location">
    <subcellularLocation>
        <location evidence="1">Nucleus</location>
    </subcellularLocation>
</comment>
<feature type="coiled-coil region" evidence="8">
    <location>
        <begin position="71"/>
        <end position="135"/>
    </location>
</feature>
<dbReference type="InterPro" id="IPR040661">
    <property type="entry name" value="LZ3wCH"/>
</dbReference>
<protein>
    <recommendedName>
        <fullName evidence="3">Homologous-pairing protein 2 homolog</fullName>
    </recommendedName>
</protein>
<evidence type="ECO:0000313" key="11">
    <source>
        <dbReference type="EMBL" id="KAJ8866496.1"/>
    </source>
</evidence>
<evidence type="ECO:0000259" key="10">
    <source>
        <dbReference type="Pfam" id="PF18517"/>
    </source>
</evidence>
<feature type="domain" description="Homologous-pairing protein 2 winged helix" evidence="9">
    <location>
        <begin position="4"/>
        <end position="63"/>
    </location>
</feature>
<name>A0ABQ9G1Y3_9NEOP</name>
<proteinExistence type="inferred from homology"/>
<dbReference type="Pfam" id="PF18517">
    <property type="entry name" value="LZ3wCH"/>
    <property type="match status" value="1"/>
</dbReference>
<dbReference type="InterPro" id="IPR036388">
    <property type="entry name" value="WH-like_DNA-bd_sf"/>
</dbReference>
<dbReference type="Proteomes" id="UP001159363">
    <property type="component" value="Chromosome 15"/>
</dbReference>
<comment type="similarity">
    <text evidence="2">Belongs to the HOP2 family.</text>
</comment>
<sequence>MEVAVEAVRNYLRDQNRPYNAIDVATNLHNEFGKAVIQKSLDKLVELDEVIVKVYGKQKIYGIKQCSGTSLDELNKKLSDIDAEEQRIAAEVQLVEKDLNQCQKTLKELRSEPITEELRKEITLLDTKVEALNTKWEKITLNPVQISAKEKEAIVKEYDKYVKEWRKRKSKCMAMVDAILENYPQTKAEFLEEVGIETDEAAEVFLPK</sequence>
<evidence type="ECO:0000256" key="6">
    <source>
        <dbReference type="ARBA" id="ARBA00023242"/>
    </source>
</evidence>
<evidence type="ECO:0000256" key="5">
    <source>
        <dbReference type="ARBA" id="ARBA00023172"/>
    </source>
</evidence>
<dbReference type="EMBL" id="JARBHB010000016">
    <property type="protein sequence ID" value="KAJ8866496.1"/>
    <property type="molecule type" value="Genomic_DNA"/>
</dbReference>